<dbReference type="EMBL" id="AP019782">
    <property type="protein sequence ID" value="BBL72053.1"/>
    <property type="molecule type" value="Genomic_DNA"/>
</dbReference>
<keyword evidence="3" id="KW-0479">Metal-binding</keyword>
<evidence type="ECO:0000256" key="1">
    <source>
        <dbReference type="ARBA" id="ARBA00009630"/>
    </source>
</evidence>
<dbReference type="NCBIfam" id="TIGR00365">
    <property type="entry name" value="Grx4 family monothiol glutaredoxin"/>
    <property type="match status" value="1"/>
</dbReference>
<reference evidence="9" key="1">
    <citation type="submission" date="2019-06" db="EMBL/GenBank/DDBJ databases">
        <title>Complete genome sequence of Methylogaea oryzae strain JCM16910.</title>
        <authorList>
            <person name="Asakawa S."/>
        </authorList>
    </citation>
    <scope>NUCLEOTIDE SEQUENCE</scope>
    <source>
        <strain evidence="9">E10</strain>
    </source>
</reference>
<dbReference type="PANTHER" id="PTHR10293:SF72">
    <property type="entry name" value="MONOTHIOL GLUTAREDOXIN-S14, CHLOROPLASTIC"/>
    <property type="match status" value="1"/>
</dbReference>
<proteinExistence type="inferred from homology"/>
<dbReference type="InterPro" id="IPR002109">
    <property type="entry name" value="Glutaredoxin"/>
</dbReference>
<accession>A0A8D4VPJ7</accession>
<dbReference type="GO" id="GO:0051537">
    <property type="term" value="F:2 iron, 2 sulfur cluster binding"/>
    <property type="evidence" value="ECO:0007669"/>
    <property type="project" value="UniProtKB-KW"/>
</dbReference>
<evidence type="ECO:0000313" key="9">
    <source>
        <dbReference type="EMBL" id="BBL72053.1"/>
    </source>
</evidence>
<dbReference type="KEGG" id="moz:MoryE10_26590"/>
<protein>
    <recommendedName>
        <fullName evidence="7">Glutaredoxin</fullName>
    </recommendedName>
</protein>
<comment type="similarity">
    <text evidence="1 7">Belongs to the glutaredoxin family. Monothiol subfamily.</text>
</comment>
<dbReference type="RefSeq" id="WP_221047337.1">
    <property type="nucleotide sequence ID" value="NZ_AP019782.1"/>
</dbReference>
<dbReference type="InterPro" id="IPR014434">
    <property type="entry name" value="Monothiol_GRX"/>
</dbReference>
<keyword evidence="10" id="KW-1185">Reference proteome</keyword>
<dbReference type="InterPro" id="IPR004480">
    <property type="entry name" value="Monothiol_GRX-rel"/>
</dbReference>
<keyword evidence="6" id="KW-0676">Redox-active center</keyword>
<evidence type="ECO:0000256" key="4">
    <source>
        <dbReference type="ARBA" id="ARBA00023004"/>
    </source>
</evidence>
<evidence type="ECO:0000256" key="7">
    <source>
        <dbReference type="PIRNR" id="PIRNR005894"/>
    </source>
</evidence>
<feature type="domain" description="Glutaredoxin" evidence="8">
    <location>
        <begin position="16"/>
        <end position="80"/>
    </location>
</feature>
<dbReference type="PROSITE" id="PS51354">
    <property type="entry name" value="GLUTAREDOXIN_2"/>
    <property type="match status" value="1"/>
</dbReference>
<dbReference type="InterPro" id="IPR033658">
    <property type="entry name" value="GRX_PICOT-like"/>
</dbReference>
<keyword evidence="5" id="KW-0411">Iron-sulfur</keyword>
<dbReference type="Proteomes" id="UP000824988">
    <property type="component" value="Chromosome"/>
</dbReference>
<gene>
    <name evidence="9" type="ORF">MoryE10_26590</name>
</gene>
<organism evidence="9 10">
    <name type="scientific">Methylogaea oryzae</name>
    <dbReference type="NCBI Taxonomy" id="1295382"/>
    <lineage>
        <taxon>Bacteria</taxon>
        <taxon>Pseudomonadati</taxon>
        <taxon>Pseudomonadota</taxon>
        <taxon>Gammaproteobacteria</taxon>
        <taxon>Methylococcales</taxon>
        <taxon>Methylococcaceae</taxon>
        <taxon>Methylogaea</taxon>
    </lineage>
</organism>
<evidence type="ECO:0000259" key="8">
    <source>
        <dbReference type="Pfam" id="PF00462"/>
    </source>
</evidence>
<evidence type="ECO:0000256" key="3">
    <source>
        <dbReference type="ARBA" id="ARBA00022723"/>
    </source>
</evidence>
<name>A0A8D4VPJ7_9GAMM</name>
<keyword evidence="2" id="KW-0001">2Fe-2S</keyword>
<dbReference type="Pfam" id="PF00462">
    <property type="entry name" value="Glutaredoxin"/>
    <property type="match status" value="1"/>
</dbReference>
<evidence type="ECO:0000313" key="10">
    <source>
        <dbReference type="Proteomes" id="UP000824988"/>
    </source>
</evidence>
<keyword evidence="4" id="KW-0408">Iron</keyword>
<evidence type="ECO:0000256" key="5">
    <source>
        <dbReference type="ARBA" id="ARBA00023014"/>
    </source>
</evidence>
<evidence type="ECO:0000256" key="6">
    <source>
        <dbReference type="ARBA" id="ARBA00023284"/>
    </source>
</evidence>
<evidence type="ECO:0000256" key="2">
    <source>
        <dbReference type="ARBA" id="ARBA00022714"/>
    </source>
</evidence>
<dbReference type="PIRSF" id="PIRSF005894">
    <property type="entry name" value="Monothiol_GRX"/>
    <property type="match status" value="1"/>
</dbReference>
<dbReference type="GO" id="GO:0046872">
    <property type="term" value="F:metal ion binding"/>
    <property type="evidence" value="ECO:0007669"/>
    <property type="project" value="UniProtKB-KW"/>
</dbReference>
<sequence length="109" mass="11747">MKTEDKIRRQIAENPVILYMKGVPEAPQCGFSAKASALLKETGVGFAYVDVLSAPFIREALPKVSHWPTFPQLFVAGELVGGSDIVEELAQQGRLQPLLAQAAVKPAEA</sequence>
<dbReference type="PANTHER" id="PTHR10293">
    <property type="entry name" value="GLUTAREDOXIN FAMILY MEMBER"/>
    <property type="match status" value="1"/>
</dbReference>
<dbReference type="CDD" id="cd03028">
    <property type="entry name" value="GRX_PICOT_like"/>
    <property type="match status" value="1"/>
</dbReference>
<dbReference type="AlphaFoldDB" id="A0A8D4VPJ7"/>